<feature type="signal peptide" evidence="1">
    <location>
        <begin position="1"/>
        <end position="20"/>
    </location>
</feature>
<gene>
    <name evidence="2" type="ORF">CXG81DRAFT_18128</name>
</gene>
<keyword evidence="1" id="KW-0134">Cell wall</keyword>
<keyword evidence="1" id="KW-0964">Secreted</keyword>
<keyword evidence="1" id="KW-0732">Signal</keyword>
<sequence length="131" mass="13400">MYGSLLKTFALLGLAATAFAHDHDHGNDHDNLKVDANDETSIQCANGSSAYCCNQVSSPDSAATGVLAGLLDNLYVGAACTPISLSLLAAGSTTQCSTDIICCGGKSYLEGKAVLGCQSGSHRNMRLAATQ</sequence>
<dbReference type="Pfam" id="PF01185">
    <property type="entry name" value="Hydrophobin"/>
    <property type="match status" value="1"/>
</dbReference>
<proteinExistence type="inferred from homology"/>
<dbReference type="GO" id="GO:0005199">
    <property type="term" value="F:structural constituent of cell wall"/>
    <property type="evidence" value="ECO:0007669"/>
    <property type="project" value="InterPro"/>
</dbReference>
<protein>
    <recommendedName>
        <fullName evidence="1">Hydrophobin</fullName>
    </recommendedName>
</protein>
<dbReference type="CDD" id="cd23507">
    <property type="entry name" value="hydrophobin_I"/>
    <property type="match status" value="1"/>
</dbReference>
<name>A0A4P9XA06_9FUNG</name>
<dbReference type="Proteomes" id="UP000274922">
    <property type="component" value="Unassembled WGS sequence"/>
</dbReference>
<evidence type="ECO:0000256" key="1">
    <source>
        <dbReference type="RuleBase" id="RU365009"/>
    </source>
</evidence>
<evidence type="ECO:0000313" key="2">
    <source>
        <dbReference type="EMBL" id="RKP02156.1"/>
    </source>
</evidence>
<accession>A0A4P9XA06</accession>
<feature type="chain" id="PRO_5020989832" description="Hydrophobin" evidence="1">
    <location>
        <begin position="21"/>
        <end position="131"/>
    </location>
</feature>
<keyword evidence="1" id="KW-1015">Disulfide bond</keyword>
<dbReference type="AlphaFoldDB" id="A0A4P9XA06"/>
<dbReference type="EMBL" id="ML014150">
    <property type="protein sequence ID" value="RKP02156.1"/>
    <property type="molecule type" value="Genomic_DNA"/>
</dbReference>
<dbReference type="InterPro" id="IPR001338">
    <property type="entry name" value="Class_I_Hydrophobin"/>
</dbReference>
<comment type="subcellular location">
    <subcellularLocation>
        <location evidence="1">Secreted</location>
        <location evidence="1">Cell wall</location>
    </subcellularLocation>
</comment>
<reference evidence="3" key="1">
    <citation type="journal article" date="2018" name="Nat. Microbiol.">
        <title>Leveraging single-cell genomics to expand the fungal tree of life.</title>
        <authorList>
            <person name="Ahrendt S.R."/>
            <person name="Quandt C.A."/>
            <person name="Ciobanu D."/>
            <person name="Clum A."/>
            <person name="Salamov A."/>
            <person name="Andreopoulos B."/>
            <person name="Cheng J.F."/>
            <person name="Woyke T."/>
            <person name="Pelin A."/>
            <person name="Henrissat B."/>
            <person name="Reynolds N.K."/>
            <person name="Benny G.L."/>
            <person name="Smith M.E."/>
            <person name="James T.Y."/>
            <person name="Grigoriev I.V."/>
        </authorList>
    </citation>
    <scope>NUCLEOTIDE SEQUENCE [LARGE SCALE GENOMIC DNA]</scope>
    <source>
        <strain evidence="3">ATCC 52028</strain>
    </source>
</reference>
<comment type="similarity">
    <text evidence="1">Belongs to the fungal hydrophobin family.</text>
</comment>
<dbReference type="GO" id="GO:0009277">
    <property type="term" value="C:fungal-type cell wall"/>
    <property type="evidence" value="ECO:0007669"/>
    <property type="project" value="InterPro"/>
</dbReference>
<keyword evidence="3" id="KW-1185">Reference proteome</keyword>
<organism evidence="2 3">
    <name type="scientific">Caulochytrium protostelioides</name>
    <dbReference type="NCBI Taxonomy" id="1555241"/>
    <lineage>
        <taxon>Eukaryota</taxon>
        <taxon>Fungi</taxon>
        <taxon>Fungi incertae sedis</taxon>
        <taxon>Chytridiomycota</taxon>
        <taxon>Chytridiomycota incertae sedis</taxon>
        <taxon>Chytridiomycetes</taxon>
        <taxon>Caulochytriales</taxon>
        <taxon>Caulochytriaceae</taxon>
        <taxon>Caulochytrium</taxon>
    </lineage>
</organism>
<evidence type="ECO:0000313" key="3">
    <source>
        <dbReference type="Proteomes" id="UP000274922"/>
    </source>
</evidence>